<dbReference type="SMART" id="SM00825">
    <property type="entry name" value="PKS_KS"/>
    <property type="match status" value="1"/>
</dbReference>
<dbReference type="PROSITE" id="PS00606">
    <property type="entry name" value="KS3_1"/>
    <property type="match status" value="1"/>
</dbReference>
<evidence type="ECO:0000256" key="1">
    <source>
        <dbReference type="ARBA" id="ARBA00005194"/>
    </source>
</evidence>
<protein>
    <submittedName>
        <fullName evidence="6">Beta-ketoacyl synthase N-terminal-like domain-containing protein</fullName>
    </submittedName>
</protein>
<dbReference type="SUPFAM" id="SSF53901">
    <property type="entry name" value="Thiolase-like"/>
    <property type="match status" value="1"/>
</dbReference>
<dbReference type="Pfam" id="PF02801">
    <property type="entry name" value="Ketoacyl-synt_C"/>
    <property type="match status" value="1"/>
</dbReference>
<reference evidence="6 7" key="1">
    <citation type="submission" date="2024-01" db="EMBL/GenBank/DDBJ databases">
        <title>Uliginosibacterium soil sp. nov.</title>
        <authorList>
            <person name="Lv Y."/>
        </authorList>
    </citation>
    <scope>NUCLEOTIDE SEQUENCE [LARGE SCALE GENOMIC DNA]</scope>
    <source>
        <strain evidence="6 7">H3</strain>
    </source>
</reference>
<comment type="caution">
    <text evidence="6">The sequence shown here is derived from an EMBL/GenBank/DDBJ whole genome shotgun (WGS) entry which is preliminary data.</text>
</comment>
<name>A0ABU6K2T6_9RHOO</name>
<gene>
    <name evidence="6" type="ORF">VVD49_10915</name>
</gene>
<sequence>MNSPAQPPLPHVHIAGRGLACALGSDLAESVAGLASGGYPARLTETAQGAIPCFTMEPPAPDTSAGWNARAREILCRVVREAGGDTIRHAPLFIASSSLNMGAIERGQPFRMDMQSAAEEIARWLEWQGPVHWISTACTSSLNALITAGRMMRSGYCDDALVLGVELANNFTLQGFAAMQLLSASAAQPLGATRDGLVLGEAVAAIRLSTARQRWALLGGASVVSDKDATGASQEAVVSCWQQALHASGLGTDGSVDVLKLQAAGSPGNDAIELAAVDATFVCPPALTSLKAYIGHTLGASGAAEIALLTASLEAGVWPAVRHAQDAALAHGLSKAAPASVARLLASIVGFGGSHASVVLQDSHTEPELPPAHASSPANAWEICGRSASALAEDWQQQLIKRLGQRPRRIGAWAEAGLHGALECMHAAGEVTLPAGDLLRITSLYGPMAATQQTLQTIREDGMAMPFGFLQSQPGQLPAIVAQALQWQGDARIANQRSPLSVLETACCEAGPQGMLIGWLEEARDAASAPGGQSGALPAYSFWLRLRPATPDAHLTFAPVTADDLQSCRYLRLGTQGLECAFA</sequence>
<comment type="pathway">
    <text evidence="1">Lipid metabolism; fatty acid biosynthesis.</text>
</comment>
<dbReference type="PANTHER" id="PTHR11712">
    <property type="entry name" value="POLYKETIDE SYNTHASE-RELATED"/>
    <property type="match status" value="1"/>
</dbReference>
<dbReference type="PROSITE" id="PS52004">
    <property type="entry name" value="KS3_2"/>
    <property type="match status" value="1"/>
</dbReference>
<dbReference type="InterPro" id="IPR014030">
    <property type="entry name" value="Ketoacyl_synth_N"/>
</dbReference>
<dbReference type="InterPro" id="IPR016039">
    <property type="entry name" value="Thiolase-like"/>
</dbReference>
<dbReference type="InterPro" id="IPR018201">
    <property type="entry name" value="Ketoacyl_synth_AS"/>
</dbReference>
<evidence type="ECO:0000259" key="5">
    <source>
        <dbReference type="PROSITE" id="PS52004"/>
    </source>
</evidence>
<evidence type="ECO:0000256" key="4">
    <source>
        <dbReference type="RuleBase" id="RU003694"/>
    </source>
</evidence>
<comment type="similarity">
    <text evidence="2 4">Belongs to the thiolase-like superfamily. Beta-ketoacyl-ACP synthases family.</text>
</comment>
<keyword evidence="3 4" id="KW-0808">Transferase</keyword>
<accession>A0ABU6K2T6</accession>
<dbReference type="InterPro" id="IPR014031">
    <property type="entry name" value="Ketoacyl_synth_C"/>
</dbReference>
<evidence type="ECO:0000313" key="6">
    <source>
        <dbReference type="EMBL" id="MEC5386237.1"/>
    </source>
</evidence>
<dbReference type="Proteomes" id="UP001331561">
    <property type="component" value="Unassembled WGS sequence"/>
</dbReference>
<dbReference type="InterPro" id="IPR020841">
    <property type="entry name" value="PKS_Beta-ketoAc_synthase_dom"/>
</dbReference>
<evidence type="ECO:0000313" key="7">
    <source>
        <dbReference type="Proteomes" id="UP001331561"/>
    </source>
</evidence>
<proteinExistence type="inferred from homology"/>
<dbReference type="Gene3D" id="3.40.47.10">
    <property type="match status" value="1"/>
</dbReference>
<dbReference type="PANTHER" id="PTHR11712:SF336">
    <property type="entry name" value="3-OXOACYL-[ACYL-CARRIER-PROTEIN] SYNTHASE, MITOCHONDRIAL"/>
    <property type="match status" value="1"/>
</dbReference>
<organism evidence="6 7">
    <name type="scientific">Uliginosibacterium silvisoli</name>
    <dbReference type="NCBI Taxonomy" id="3114758"/>
    <lineage>
        <taxon>Bacteria</taxon>
        <taxon>Pseudomonadati</taxon>
        <taxon>Pseudomonadota</taxon>
        <taxon>Betaproteobacteria</taxon>
        <taxon>Rhodocyclales</taxon>
        <taxon>Zoogloeaceae</taxon>
        <taxon>Uliginosibacterium</taxon>
    </lineage>
</organism>
<dbReference type="Pfam" id="PF00109">
    <property type="entry name" value="ketoacyl-synt"/>
    <property type="match status" value="1"/>
</dbReference>
<evidence type="ECO:0000256" key="2">
    <source>
        <dbReference type="ARBA" id="ARBA00008467"/>
    </source>
</evidence>
<dbReference type="RefSeq" id="WP_327599209.1">
    <property type="nucleotide sequence ID" value="NZ_JAYXHS010000002.1"/>
</dbReference>
<feature type="domain" description="Ketosynthase family 3 (KS3)" evidence="5">
    <location>
        <begin position="9"/>
        <end position="362"/>
    </location>
</feature>
<dbReference type="EMBL" id="JAYXHS010000002">
    <property type="protein sequence ID" value="MEC5386237.1"/>
    <property type="molecule type" value="Genomic_DNA"/>
</dbReference>
<keyword evidence="7" id="KW-1185">Reference proteome</keyword>
<dbReference type="InterPro" id="IPR000794">
    <property type="entry name" value="Beta-ketoacyl_synthase"/>
</dbReference>
<evidence type="ECO:0000256" key="3">
    <source>
        <dbReference type="ARBA" id="ARBA00022679"/>
    </source>
</evidence>